<evidence type="ECO:0000313" key="3">
    <source>
        <dbReference type="Proteomes" id="UP001138894"/>
    </source>
</evidence>
<reference evidence="2" key="1">
    <citation type="submission" date="2021-04" db="EMBL/GenBank/DDBJ databases">
        <authorList>
            <person name="Pira H."/>
            <person name="Risdian C."/>
            <person name="Wink J."/>
        </authorList>
    </citation>
    <scope>NUCLEOTIDE SEQUENCE</scope>
    <source>
        <strain evidence="2">WHY3</strain>
    </source>
</reference>
<comment type="caution">
    <text evidence="2">The sequence shown here is derived from an EMBL/GenBank/DDBJ whole genome shotgun (WGS) entry which is preliminary data.</text>
</comment>
<evidence type="ECO:0000256" key="1">
    <source>
        <dbReference type="SAM" id="MobiDB-lite"/>
    </source>
</evidence>
<dbReference type="AlphaFoldDB" id="A0A9X1JPD2"/>
<dbReference type="EMBL" id="JAGSPD010000018">
    <property type="protein sequence ID" value="MBV7270595.1"/>
    <property type="molecule type" value="Genomic_DNA"/>
</dbReference>
<protein>
    <submittedName>
        <fullName evidence="2">Uncharacterized protein</fullName>
    </submittedName>
</protein>
<dbReference type="Proteomes" id="UP001138894">
    <property type="component" value="Unassembled WGS sequence"/>
</dbReference>
<dbReference type="RefSeq" id="WP_218547810.1">
    <property type="nucleotide sequence ID" value="NZ_JAGSPD010000018.1"/>
</dbReference>
<name>A0A9X1JPD2_9FLAO</name>
<proteinExistence type="predicted"/>
<gene>
    <name evidence="2" type="ORF">KCG49_15510</name>
</gene>
<feature type="compositionally biased region" description="Basic and acidic residues" evidence="1">
    <location>
        <begin position="239"/>
        <end position="254"/>
    </location>
</feature>
<accession>A0A9X1JPD2</accession>
<evidence type="ECO:0000313" key="2">
    <source>
        <dbReference type="EMBL" id="MBV7270595.1"/>
    </source>
</evidence>
<feature type="region of interest" description="Disordered" evidence="1">
    <location>
        <begin position="239"/>
        <end position="260"/>
    </location>
</feature>
<keyword evidence="3" id="KW-1185">Reference proteome</keyword>
<organism evidence="2 3">
    <name type="scientific">Winogradskyella luteola</name>
    <dbReference type="NCBI Taxonomy" id="2828330"/>
    <lineage>
        <taxon>Bacteria</taxon>
        <taxon>Pseudomonadati</taxon>
        <taxon>Bacteroidota</taxon>
        <taxon>Flavobacteriia</taxon>
        <taxon>Flavobacteriales</taxon>
        <taxon>Flavobacteriaceae</taxon>
        <taxon>Winogradskyella</taxon>
    </lineage>
</organism>
<sequence>MKTIQEHREVVEKISDFAFANAVNSVGIDNLTEKLVGNWGKDEQLNFIVKVHDGFKKAQNLLIEEIQYYQSLLREEKIQLKHWRKEKDKSKENESKRTIKIITQRLHTYSHIADGIAWQVIGGQLHIARRFHIEEDSTKFLDSSNVEHAISVVNDINKNPLEFALISDLTSFVQIGDVLVKHKEGVKIIELKEGKVNDKVSEFINQLEKDKVPITDKVLKDKFDDKTFKQAKRMQRQKERAKKASEVMNHDKGIDPVSGHEITVSTPNIPTLGYDQEFNKLREKLDTKTWAYTVVEGCLHIGMYRDEGIKMAGFAVEQILKQETNNYIIADWLSITASLSQPIFAKPFEPNFITDILTGKIKIIIGLNLDIMIELFNDYGLKTKWMTTKETAKAKQVVPRKGMFVLNNRGISMEGNNKNEESWILYGGIISKIIYDNILPSNIVQTLLSR</sequence>